<feature type="domain" description="Bacterial type II secretion system protein E" evidence="4">
    <location>
        <begin position="383"/>
        <end position="397"/>
    </location>
</feature>
<dbReference type="GO" id="GO:0005886">
    <property type="term" value="C:plasma membrane"/>
    <property type="evidence" value="ECO:0007669"/>
    <property type="project" value="TreeGrafter"/>
</dbReference>
<evidence type="ECO:0000256" key="2">
    <source>
        <dbReference type="ARBA" id="ARBA00022741"/>
    </source>
</evidence>
<comment type="similarity">
    <text evidence="1">Belongs to the GSP E family.</text>
</comment>
<protein>
    <submittedName>
        <fullName evidence="5">Type II secretion system protein</fullName>
    </submittedName>
</protein>
<dbReference type="RefSeq" id="WP_086487427.1">
    <property type="nucleotide sequence ID" value="NZ_MSLT01000007.1"/>
</dbReference>
<dbReference type="InterPro" id="IPR003593">
    <property type="entry name" value="AAA+_ATPase"/>
</dbReference>
<dbReference type="Pfam" id="PF00437">
    <property type="entry name" value="T2SSE"/>
    <property type="match status" value="1"/>
</dbReference>
<name>A0A251X9Q9_9GAMM</name>
<keyword evidence="6" id="KW-1185">Reference proteome</keyword>
<dbReference type="SMART" id="SM00382">
    <property type="entry name" value="AAA"/>
    <property type="match status" value="1"/>
</dbReference>
<dbReference type="InterPro" id="IPR001482">
    <property type="entry name" value="T2SS/T4SS_dom"/>
</dbReference>
<dbReference type="PANTHER" id="PTHR30258">
    <property type="entry name" value="TYPE II SECRETION SYSTEM PROTEIN GSPE-RELATED"/>
    <property type="match status" value="1"/>
</dbReference>
<dbReference type="GO" id="GO:0005524">
    <property type="term" value="F:ATP binding"/>
    <property type="evidence" value="ECO:0007669"/>
    <property type="project" value="UniProtKB-KW"/>
</dbReference>
<gene>
    <name evidence="5" type="ORF">TPSD3_04625</name>
</gene>
<dbReference type="GO" id="GO:0016887">
    <property type="term" value="F:ATP hydrolysis activity"/>
    <property type="evidence" value="ECO:0007669"/>
    <property type="project" value="TreeGrafter"/>
</dbReference>
<dbReference type="InterPro" id="IPR007831">
    <property type="entry name" value="T2SS_GspE_N"/>
</dbReference>
<dbReference type="Gene3D" id="3.40.50.300">
    <property type="entry name" value="P-loop containing nucleotide triphosphate hydrolases"/>
    <property type="match status" value="1"/>
</dbReference>
<dbReference type="EMBL" id="MSLT01000007">
    <property type="protein sequence ID" value="OUD14990.1"/>
    <property type="molecule type" value="Genomic_DNA"/>
</dbReference>
<proteinExistence type="inferred from homology"/>
<evidence type="ECO:0000256" key="1">
    <source>
        <dbReference type="ARBA" id="ARBA00006611"/>
    </source>
</evidence>
<dbReference type="SUPFAM" id="SSF160246">
    <property type="entry name" value="EspE N-terminal domain-like"/>
    <property type="match status" value="1"/>
</dbReference>
<evidence type="ECO:0000313" key="5">
    <source>
        <dbReference type="EMBL" id="OUD14990.1"/>
    </source>
</evidence>
<dbReference type="InterPro" id="IPR037257">
    <property type="entry name" value="T2SS_E_N_sf"/>
</dbReference>
<dbReference type="Proteomes" id="UP000194798">
    <property type="component" value="Unassembled WGS sequence"/>
</dbReference>
<dbReference type="FunFam" id="3.30.450.90:FF:000001">
    <property type="entry name" value="Type II secretion system ATPase GspE"/>
    <property type="match status" value="1"/>
</dbReference>
<keyword evidence="3" id="KW-0067">ATP-binding</keyword>
<dbReference type="AlphaFoldDB" id="A0A251X9Q9"/>
<dbReference type="Pfam" id="PF05157">
    <property type="entry name" value="MshEN"/>
    <property type="match status" value="1"/>
</dbReference>
<dbReference type="CDD" id="cd01129">
    <property type="entry name" value="PulE-GspE-like"/>
    <property type="match status" value="1"/>
</dbReference>
<evidence type="ECO:0000259" key="4">
    <source>
        <dbReference type="PROSITE" id="PS00662"/>
    </source>
</evidence>
<dbReference type="InterPro" id="IPR027417">
    <property type="entry name" value="P-loop_NTPase"/>
</dbReference>
<dbReference type="PROSITE" id="PS00662">
    <property type="entry name" value="T2SP_E"/>
    <property type="match status" value="1"/>
</dbReference>
<dbReference type="FunFam" id="3.40.50.300:FF:000398">
    <property type="entry name" value="Type IV pilus assembly ATPase PilB"/>
    <property type="match status" value="1"/>
</dbReference>
<dbReference type="OrthoDB" id="6189814at2"/>
<reference evidence="5 6" key="1">
    <citation type="submission" date="2016-12" db="EMBL/GenBank/DDBJ databases">
        <title>Thioflexothrix psekupsii D3 genome sequencing and assembly.</title>
        <authorList>
            <person name="Fomenkov A."/>
            <person name="Vincze T."/>
            <person name="Grabovich M."/>
            <person name="Anton B.P."/>
            <person name="Dubinina G."/>
            <person name="Orlova M."/>
            <person name="Belousova E."/>
            <person name="Roberts R.J."/>
        </authorList>
    </citation>
    <scope>NUCLEOTIDE SEQUENCE [LARGE SCALE GENOMIC DNA]</scope>
    <source>
        <strain evidence="5">D3</strain>
    </source>
</reference>
<dbReference type="Gene3D" id="1.10.40.70">
    <property type="match status" value="1"/>
</dbReference>
<dbReference type="SUPFAM" id="SSF52540">
    <property type="entry name" value="P-loop containing nucleoside triphosphate hydrolases"/>
    <property type="match status" value="1"/>
</dbReference>
<comment type="caution">
    <text evidence="5">The sequence shown here is derived from an EMBL/GenBank/DDBJ whole genome shotgun (WGS) entry which is preliminary data.</text>
</comment>
<dbReference type="PANTHER" id="PTHR30258:SF2">
    <property type="entry name" value="COMG OPERON PROTEIN 1"/>
    <property type="match status" value="1"/>
</dbReference>
<evidence type="ECO:0000313" key="6">
    <source>
        <dbReference type="Proteomes" id="UP000194798"/>
    </source>
</evidence>
<keyword evidence="2" id="KW-0547">Nucleotide-binding</keyword>
<dbReference type="Gene3D" id="3.30.450.90">
    <property type="match status" value="1"/>
</dbReference>
<accession>A0A251X9Q9</accession>
<sequence length="571" mass="64334">MTDSIVSPHFTPRIGELLMAQGLISEGELQRALEFQQRLGGRLGAILVRIGSISEDVLLTHLAKQLDLPVFDPQQIPLDAHVFLETIEKTKIDREWWLDQEIVAWTDEQNPQQIYCLARDPLSDFIREVLYRVFPEQTLVWYLARNQDLDRALDSLSRVASRDESLYGDDVSLLRELAEGAPVVEFVNNMLSQAMDQRASDVHLEPEEHTFFVRYRIDGILYEHLNLPRERFNPIASRIKLISGLDIAERRLPQDGRLNARVSGQELDIRVSCLPGVHGESIVMRLLPKERQTSRLDRLGFAQDHLRLFYKWIQEPHGIILVTGPTGSGKSTTLYAALDHINNRTQKIITVEDPVEYQLKGITQVQVHSDIGYTFAHALRSILRQDPDIVMIGEIRDLETAEIAIQASLTGHMVLSTLHTNDAVSTFNRLIDMGVEPFLVATSVRAVQAQRLVRRLCASCAETSATPSSAILAEIERVLPEEWRATTPSWRTPVGCAACQGTGYQGRIGIYELVYLTPELQAQVLARAPISAMRQLAISQGFRNLRQDGFLKAWQGLTSIEEVLRVTESGA</sequence>
<evidence type="ECO:0000256" key="3">
    <source>
        <dbReference type="ARBA" id="ARBA00022840"/>
    </source>
</evidence>
<organism evidence="5 6">
    <name type="scientific">Thioflexithrix psekupsensis</name>
    <dbReference type="NCBI Taxonomy" id="1570016"/>
    <lineage>
        <taxon>Bacteria</taxon>
        <taxon>Pseudomonadati</taxon>
        <taxon>Pseudomonadota</taxon>
        <taxon>Gammaproteobacteria</taxon>
        <taxon>Thiotrichales</taxon>
        <taxon>Thioflexithrix</taxon>
    </lineage>
</organism>